<comment type="caution">
    <text evidence="4">The sequence shown here is derived from an EMBL/GenBank/DDBJ whole genome shotgun (WGS) entry which is preliminary data.</text>
</comment>
<organism evidence="4 5">
    <name type="scientific">Nocardioides ginsengisegetis</name>
    <dbReference type="NCBI Taxonomy" id="661491"/>
    <lineage>
        <taxon>Bacteria</taxon>
        <taxon>Bacillati</taxon>
        <taxon>Actinomycetota</taxon>
        <taxon>Actinomycetes</taxon>
        <taxon>Propionibacteriales</taxon>
        <taxon>Nocardioidaceae</taxon>
        <taxon>Nocardioides</taxon>
    </lineage>
</organism>
<dbReference type="AlphaFoldDB" id="A0A7W3IWV2"/>
<sequence>MTITIREITPQDPAALHAWWEVGAAASAERPFPAWASWEVSQVTWSQARTDIDQVFLLAEVDGRAVGAGRLVCFLTDNTHLADLEVYVAPAERRRGIGTALLTELEERAASAGRSTYFMSVPTPVDGDGAGVPFAAAHAYPVASREETKLVDLDDTAGWAALDADVAARLGDYRIEVFEDVTPDQWVDGVCTMLGAFIGEVPAGDLDLEAANWTPERLREHEARTRDTDRAWVVGVAVAPDGSLCGFTEVGVSRQDPRLGRIGGTLVLPGHRGHALGLGMKLATHRRVRELFPDCGSIETTNADVNAWMNAINERMGYRIVERLLDVQKKVRAS</sequence>
<proteinExistence type="predicted"/>
<evidence type="ECO:0000313" key="4">
    <source>
        <dbReference type="EMBL" id="MBA8802115.1"/>
    </source>
</evidence>
<dbReference type="InterPro" id="IPR000182">
    <property type="entry name" value="GNAT_dom"/>
</dbReference>
<dbReference type="EMBL" id="JACGXA010000001">
    <property type="protein sequence ID" value="MBA8802115.1"/>
    <property type="molecule type" value="Genomic_DNA"/>
</dbReference>
<dbReference type="PROSITE" id="PS51186">
    <property type="entry name" value="GNAT"/>
    <property type="match status" value="1"/>
</dbReference>
<dbReference type="InterPro" id="IPR050832">
    <property type="entry name" value="Bact_Acetyltransf"/>
</dbReference>
<protein>
    <submittedName>
        <fullName evidence="4">GNAT superfamily N-acetyltransferase</fullName>
    </submittedName>
</protein>
<dbReference type="RefSeq" id="WP_182536346.1">
    <property type="nucleotide sequence ID" value="NZ_JACGXA010000001.1"/>
</dbReference>
<dbReference type="SUPFAM" id="SSF55729">
    <property type="entry name" value="Acyl-CoA N-acyltransferases (Nat)"/>
    <property type="match status" value="2"/>
</dbReference>
<keyword evidence="5" id="KW-1185">Reference proteome</keyword>
<keyword evidence="1 4" id="KW-0808">Transferase</keyword>
<dbReference type="PANTHER" id="PTHR43877">
    <property type="entry name" value="AMINOALKYLPHOSPHONATE N-ACETYLTRANSFERASE-RELATED-RELATED"/>
    <property type="match status" value="1"/>
</dbReference>
<dbReference type="CDD" id="cd04301">
    <property type="entry name" value="NAT_SF"/>
    <property type="match status" value="1"/>
</dbReference>
<dbReference type="InterPro" id="IPR016181">
    <property type="entry name" value="Acyl_CoA_acyltransferase"/>
</dbReference>
<dbReference type="Gene3D" id="3.40.630.30">
    <property type="match status" value="1"/>
</dbReference>
<evidence type="ECO:0000313" key="5">
    <source>
        <dbReference type="Proteomes" id="UP000580910"/>
    </source>
</evidence>
<dbReference type="GO" id="GO:0016747">
    <property type="term" value="F:acyltransferase activity, transferring groups other than amino-acyl groups"/>
    <property type="evidence" value="ECO:0007669"/>
    <property type="project" value="InterPro"/>
</dbReference>
<reference evidence="4 5" key="1">
    <citation type="submission" date="2020-07" db="EMBL/GenBank/DDBJ databases">
        <title>Sequencing the genomes of 1000 actinobacteria strains.</title>
        <authorList>
            <person name="Klenk H.-P."/>
        </authorList>
    </citation>
    <scope>NUCLEOTIDE SEQUENCE [LARGE SCALE GENOMIC DNA]</scope>
    <source>
        <strain evidence="4 5">DSM 21349</strain>
    </source>
</reference>
<evidence type="ECO:0000256" key="2">
    <source>
        <dbReference type="ARBA" id="ARBA00023315"/>
    </source>
</evidence>
<gene>
    <name evidence="4" type="ORF">FB382_000406</name>
</gene>
<evidence type="ECO:0000259" key="3">
    <source>
        <dbReference type="PROSITE" id="PS51186"/>
    </source>
</evidence>
<keyword evidence="2" id="KW-0012">Acyltransferase</keyword>
<dbReference type="Proteomes" id="UP000580910">
    <property type="component" value="Unassembled WGS sequence"/>
</dbReference>
<feature type="domain" description="N-acetyltransferase" evidence="3">
    <location>
        <begin position="3"/>
        <end position="194"/>
    </location>
</feature>
<evidence type="ECO:0000256" key="1">
    <source>
        <dbReference type="ARBA" id="ARBA00022679"/>
    </source>
</evidence>
<name>A0A7W3IWV2_9ACTN</name>
<dbReference type="Pfam" id="PF00583">
    <property type="entry name" value="Acetyltransf_1"/>
    <property type="match status" value="1"/>
</dbReference>
<accession>A0A7W3IWV2</accession>